<evidence type="ECO:0000256" key="10">
    <source>
        <dbReference type="PIRNR" id="PIRNR000804"/>
    </source>
</evidence>
<evidence type="ECO:0000256" key="5">
    <source>
        <dbReference type="ARBA" id="ARBA00022679"/>
    </source>
</evidence>
<dbReference type="Pfam" id="PF02768">
    <property type="entry name" value="DNA_pol3_beta_3"/>
    <property type="match status" value="1"/>
</dbReference>
<evidence type="ECO:0000256" key="6">
    <source>
        <dbReference type="ARBA" id="ARBA00022695"/>
    </source>
</evidence>
<evidence type="ECO:0000313" key="15">
    <source>
        <dbReference type="Proteomes" id="UP000239663"/>
    </source>
</evidence>
<evidence type="ECO:0000256" key="1">
    <source>
        <dbReference type="ARBA" id="ARBA00004496"/>
    </source>
</evidence>
<evidence type="ECO:0000259" key="12">
    <source>
        <dbReference type="Pfam" id="PF02767"/>
    </source>
</evidence>
<keyword evidence="7 10" id="KW-0235">DNA replication</keyword>
<comment type="similarity">
    <text evidence="2 10">Belongs to the beta sliding clamp family.</text>
</comment>
<evidence type="ECO:0000256" key="9">
    <source>
        <dbReference type="ARBA" id="ARBA00023125"/>
    </source>
</evidence>
<evidence type="ECO:0000256" key="4">
    <source>
        <dbReference type="ARBA" id="ARBA00022490"/>
    </source>
</evidence>
<keyword evidence="6 10" id="KW-0548">Nucleotidyltransferase</keyword>
<dbReference type="CDD" id="cd00140">
    <property type="entry name" value="beta_clamp"/>
    <property type="match status" value="1"/>
</dbReference>
<comment type="subcellular location">
    <subcellularLocation>
        <location evidence="1 10">Cytoplasm</location>
    </subcellularLocation>
</comment>
<comment type="caution">
    <text evidence="14">The sequence shown here is derived from an EMBL/GenBank/DDBJ whole genome shotgun (WGS) entry which is preliminary data.</text>
</comment>
<feature type="domain" description="DNA polymerase III beta sliding clamp C-terminal" evidence="13">
    <location>
        <begin position="270"/>
        <end position="392"/>
    </location>
</feature>
<evidence type="ECO:0000256" key="2">
    <source>
        <dbReference type="ARBA" id="ARBA00010752"/>
    </source>
</evidence>
<accession>A0A2S7MYE3</accession>
<dbReference type="AlphaFoldDB" id="A0A2S7MYE3"/>
<feature type="domain" description="DNA polymerase III beta sliding clamp central" evidence="12">
    <location>
        <begin position="155"/>
        <end position="266"/>
    </location>
</feature>
<keyword evidence="4 10" id="KW-0963">Cytoplasm</keyword>
<dbReference type="Proteomes" id="UP000239663">
    <property type="component" value="Unassembled WGS sequence"/>
</dbReference>
<dbReference type="GO" id="GO:0003677">
    <property type="term" value="F:DNA binding"/>
    <property type="evidence" value="ECO:0007669"/>
    <property type="project" value="UniProtKB-UniRule"/>
</dbReference>
<feature type="domain" description="DNA polymerase III beta sliding clamp N-terminal" evidence="11">
    <location>
        <begin position="20"/>
        <end position="145"/>
    </location>
</feature>
<dbReference type="NCBIfam" id="TIGR00663">
    <property type="entry name" value="dnan"/>
    <property type="match status" value="1"/>
</dbReference>
<comment type="subunit">
    <text evidence="10">Forms a ring-shaped head-to-tail homodimer around DNA.</text>
</comment>
<evidence type="ECO:0000259" key="11">
    <source>
        <dbReference type="Pfam" id="PF00712"/>
    </source>
</evidence>
<dbReference type="SMART" id="SM00480">
    <property type="entry name" value="POL3Bc"/>
    <property type="match status" value="1"/>
</dbReference>
<dbReference type="InterPro" id="IPR022635">
    <property type="entry name" value="DNA_polIII_beta_C"/>
</dbReference>
<proteinExistence type="inferred from homology"/>
<keyword evidence="15" id="KW-1185">Reference proteome</keyword>
<dbReference type="RefSeq" id="WP_104849899.1">
    <property type="nucleotide sequence ID" value="NZ_PKOZ01000007.1"/>
</dbReference>
<evidence type="ECO:0000313" key="14">
    <source>
        <dbReference type="EMBL" id="PQD94824.1"/>
    </source>
</evidence>
<dbReference type="EMBL" id="PKOZ01000007">
    <property type="protein sequence ID" value="PQD94824.1"/>
    <property type="molecule type" value="Genomic_DNA"/>
</dbReference>
<organism evidence="14 15">
    <name type="scientific">Pradoshia eiseniae</name>
    <dbReference type="NCBI Taxonomy" id="2064768"/>
    <lineage>
        <taxon>Bacteria</taxon>
        <taxon>Bacillati</taxon>
        <taxon>Bacillota</taxon>
        <taxon>Bacilli</taxon>
        <taxon>Bacillales</taxon>
        <taxon>Bacillaceae</taxon>
        <taxon>Pradoshia</taxon>
    </lineage>
</organism>
<name>A0A2S7MYE3_9BACI</name>
<evidence type="ECO:0000256" key="7">
    <source>
        <dbReference type="ARBA" id="ARBA00022705"/>
    </source>
</evidence>
<evidence type="ECO:0000256" key="8">
    <source>
        <dbReference type="ARBA" id="ARBA00022932"/>
    </source>
</evidence>
<dbReference type="GO" id="GO:0009360">
    <property type="term" value="C:DNA polymerase III complex"/>
    <property type="evidence" value="ECO:0007669"/>
    <property type="project" value="InterPro"/>
</dbReference>
<dbReference type="PANTHER" id="PTHR30478">
    <property type="entry name" value="DNA POLYMERASE III SUBUNIT BETA"/>
    <property type="match status" value="1"/>
</dbReference>
<dbReference type="GO" id="GO:0003887">
    <property type="term" value="F:DNA-directed DNA polymerase activity"/>
    <property type="evidence" value="ECO:0007669"/>
    <property type="project" value="UniProtKB-UniRule"/>
</dbReference>
<sequence length="393" mass="43280">MSIYVKMKLFNSDNGEVLAMQFSIQKDYLKQAVQEVMYAVSNKPAHPILSGIKLTADANGVTLTGSDSNIVIQRIIPAIADEKVVVQIYKEGSAVIPGKYFSEIVKKLPSDMFIEANGDFHITVQAEDIITTMNGYNPDEYPVLPQMDKSSTVSLPGEELAEMVKQTAFAVAKTDSRPILSGVHISVQGGELSLAATNGQRLALRKAMVEAGWKNGCIVPGKTLLDLAKLLQHSNPVKMAVSENYILFQSDSLLLLSRLIEGNYPNIGNLFPKESKSVIVSNRKDLLLGVDRASLFASEWRHNTISLAVKNGSQLKIYSKSTAVGKIEEIQTIELLDGEEELEIMLDGRYLLEALKAIREEKVVLSFHGSIRPVMVQPFGDDKHLHLISPVRM</sequence>
<comment type="function">
    <text evidence="10">Confers DNA tethering and processivity to DNA polymerases and other proteins. Acts as a clamp, forming a ring around DNA (a reaction catalyzed by the clamp-loading complex) which diffuses in an ATP-independent manner freely and bidirectionally along dsDNA. Initially characterized for its ability to contact the catalytic subunit of DNA polymerase III (Pol III), a complex, multichain enzyme responsible for most of the replicative synthesis in bacteria; Pol III exhibits 3'-5' exonuclease proofreading activity. The beta chain is required for initiation of replication as well as for processivity of DNA replication.</text>
</comment>
<keyword evidence="8 10" id="KW-0239">DNA-directed DNA polymerase</keyword>
<evidence type="ECO:0000259" key="13">
    <source>
        <dbReference type="Pfam" id="PF02768"/>
    </source>
</evidence>
<dbReference type="SUPFAM" id="SSF55979">
    <property type="entry name" value="DNA clamp"/>
    <property type="match status" value="3"/>
</dbReference>
<reference evidence="14 15" key="1">
    <citation type="submission" date="2017-12" db="EMBL/GenBank/DDBJ databases">
        <title>Taxonomic description and draft genome of Pradoshia cofamensis Gen. nov., sp. nov., a thermotolerant bacillale isolated from anterior gut of earthworm Eisenia fetida.</title>
        <authorList>
            <person name="Saha T."/>
            <person name="Chakraborty R."/>
        </authorList>
    </citation>
    <scope>NUCLEOTIDE SEQUENCE [LARGE SCALE GENOMIC DNA]</scope>
    <source>
        <strain evidence="14 15">EAG3</strain>
    </source>
</reference>
<dbReference type="Gene3D" id="3.10.150.10">
    <property type="entry name" value="DNA Polymerase III, subunit A, domain 2"/>
    <property type="match status" value="1"/>
</dbReference>
<dbReference type="Gene3D" id="3.70.10.10">
    <property type="match status" value="1"/>
</dbReference>
<keyword evidence="9" id="KW-0238">DNA-binding</keyword>
<dbReference type="GO" id="GO:0005737">
    <property type="term" value="C:cytoplasm"/>
    <property type="evidence" value="ECO:0007669"/>
    <property type="project" value="UniProtKB-SubCell"/>
</dbReference>
<dbReference type="GO" id="GO:0008408">
    <property type="term" value="F:3'-5' exonuclease activity"/>
    <property type="evidence" value="ECO:0007669"/>
    <property type="project" value="InterPro"/>
</dbReference>
<dbReference type="InterPro" id="IPR022637">
    <property type="entry name" value="DNA_polIII_beta_cen"/>
</dbReference>
<dbReference type="OrthoDB" id="8421503at2"/>
<protein>
    <recommendedName>
        <fullName evidence="3 10">Beta sliding clamp</fullName>
    </recommendedName>
</protein>
<dbReference type="InterPro" id="IPR022634">
    <property type="entry name" value="DNA_polIII_beta_N"/>
</dbReference>
<dbReference type="Pfam" id="PF00712">
    <property type="entry name" value="DNA_pol3_beta"/>
    <property type="match status" value="1"/>
</dbReference>
<dbReference type="InterPro" id="IPR001001">
    <property type="entry name" value="DNA_polIII_beta"/>
</dbReference>
<dbReference type="PANTHER" id="PTHR30478:SF0">
    <property type="entry name" value="BETA SLIDING CLAMP"/>
    <property type="match status" value="1"/>
</dbReference>
<gene>
    <name evidence="14" type="primary">dnaN</name>
    <name evidence="14" type="ORF">CYL18_12735</name>
</gene>
<dbReference type="InterPro" id="IPR046938">
    <property type="entry name" value="DNA_clamp_sf"/>
</dbReference>
<dbReference type="PIRSF" id="PIRSF000804">
    <property type="entry name" value="DNA_pol_III_b"/>
    <property type="match status" value="1"/>
</dbReference>
<dbReference type="Pfam" id="PF02767">
    <property type="entry name" value="DNA_pol3_beta_2"/>
    <property type="match status" value="1"/>
</dbReference>
<keyword evidence="5 10" id="KW-0808">Transferase</keyword>
<dbReference type="GO" id="GO:0006271">
    <property type="term" value="P:DNA strand elongation involved in DNA replication"/>
    <property type="evidence" value="ECO:0007669"/>
    <property type="project" value="TreeGrafter"/>
</dbReference>
<evidence type="ECO:0000256" key="3">
    <source>
        <dbReference type="ARBA" id="ARBA00021035"/>
    </source>
</evidence>